<dbReference type="Ensembl" id="ENSPMRT00000026236.1">
    <property type="protein sequence ID" value="ENSPMRP00000024721.1"/>
    <property type="gene ID" value="ENSPMRG00000015984.1"/>
</dbReference>
<keyword evidence="2" id="KW-1185">Reference proteome</keyword>
<dbReference type="GeneTree" id="ENSGT00980000203351"/>
<evidence type="ECO:0008006" key="3">
    <source>
        <dbReference type="Google" id="ProtNLM"/>
    </source>
</evidence>
<dbReference type="Proteomes" id="UP000472272">
    <property type="component" value="Chromosome 11"/>
</dbReference>
<protein>
    <recommendedName>
        <fullName evidence="3">Glutaredoxin-like protein</fullName>
    </recommendedName>
</protein>
<accession>A0A670JK31</accession>
<sequence>LLESQQARLQRRQLKITLLFNVQAANFKIFILQEVDITVPNCSPWFGTYKYDIPVFHLHGQFLMKHRVDIQKLEYRLLNLELQDDGSG</sequence>
<reference evidence="1" key="3">
    <citation type="submission" date="2025-09" db="UniProtKB">
        <authorList>
            <consortium name="Ensembl"/>
        </authorList>
    </citation>
    <scope>IDENTIFICATION</scope>
</reference>
<name>A0A670JK31_PODMU</name>
<dbReference type="AlphaFoldDB" id="A0A670JK31"/>
<evidence type="ECO:0000313" key="1">
    <source>
        <dbReference type="Ensembl" id="ENSPMRP00000024721.1"/>
    </source>
</evidence>
<dbReference type="Gene3D" id="3.40.30.10">
    <property type="entry name" value="Glutaredoxin"/>
    <property type="match status" value="1"/>
</dbReference>
<reference evidence="1" key="2">
    <citation type="submission" date="2025-08" db="UniProtKB">
        <authorList>
            <consortium name="Ensembl"/>
        </authorList>
    </citation>
    <scope>IDENTIFICATION</scope>
</reference>
<dbReference type="PANTHER" id="PTHR33558">
    <property type="entry name" value="GLUTAREDOXIN-LIKE PROTEIN C5ORF63 HOMOLOG"/>
    <property type="match status" value="1"/>
</dbReference>
<reference evidence="1 2" key="1">
    <citation type="journal article" date="2019" name="Proc. Natl. Acad. Sci. U.S.A.">
        <title>Regulatory changes in pterin and carotenoid genes underlie balanced color polymorphisms in the wall lizard.</title>
        <authorList>
            <person name="Andrade P."/>
            <person name="Pinho C."/>
            <person name="Perez I de Lanuza G."/>
            <person name="Afonso S."/>
            <person name="Brejcha J."/>
            <person name="Rubin C.J."/>
            <person name="Wallerman O."/>
            <person name="Pereira P."/>
            <person name="Sabatino S.J."/>
            <person name="Bellati A."/>
            <person name="Pellitteri-Rosa D."/>
            <person name="Bosakova Z."/>
            <person name="Bunikis I."/>
            <person name="Carretero M.A."/>
            <person name="Feiner N."/>
            <person name="Marsik P."/>
            <person name="Pauperio F."/>
            <person name="Salvi D."/>
            <person name="Soler L."/>
            <person name="While G.M."/>
            <person name="Uller T."/>
            <person name="Font E."/>
            <person name="Andersson L."/>
            <person name="Carneiro M."/>
        </authorList>
    </citation>
    <scope>NUCLEOTIDE SEQUENCE</scope>
</reference>
<dbReference type="OMA" id="DITVPNC"/>
<proteinExistence type="predicted"/>
<evidence type="ECO:0000313" key="2">
    <source>
        <dbReference type="Proteomes" id="UP000472272"/>
    </source>
</evidence>
<dbReference type="PANTHER" id="PTHR33558:SF1">
    <property type="entry name" value="GLUTAREDOXIN-LIKE PROTEIN C5ORF63 HOMOLOG"/>
    <property type="match status" value="1"/>
</dbReference>
<organism evidence="1 2">
    <name type="scientific">Podarcis muralis</name>
    <name type="common">Wall lizard</name>
    <name type="synonym">Lacerta muralis</name>
    <dbReference type="NCBI Taxonomy" id="64176"/>
    <lineage>
        <taxon>Eukaryota</taxon>
        <taxon>Metazoa</taxon>
        <taxon>Chordata</taxon>
        <taxon>Craniata</taxon>
        <taxon>Vertebrata</taxon>
        <taxon>Euteleostomi</taxon>
        <taxon>Lepidosauria</taxon>
        <taxon>Squamata</taxon>
        <taxon>Bifurcata</taxon>
        <taxon>Unidentata</taxon>
        <taxon>Episquamata</taxon>
        <taxon>Laterata</taxon>
        <taxon>Lacertibaenia</taxon>
        <taxon>Lacertidae</taxon>
        <taxon>Podarcis</taxon>
    </lineage>
</organism>
<dbReference type="InterPro" id="IPR052565">
    <property type="entry name" value="Glutaredoxin-like_YDR286C"/>
</dbReference>